<evidence type="ECO:0000313" key="1">
    <source>
        <dbReference type="EMBL" id="CAJ2646509.1"/>
    </source>
</evidence>
<dbReference type="Proteomes" id="UP001177021">
    <property type="component" value="Unassembled WGS sequence"/>
</dbReference>
<comment type="caution">
    <text evidence="1">The sequence shown here is derived from an EMBL/GenBank/DDBJ whole genome shotgun (WGS) entry which is preliminary data.</text>
</comment>
<sequence length="577" mass="64661">MIKVALKEWHKTHAQNLPSRIDNLKIRLSTLDEKGEEDDISEEDLVELHGVSHDIHALSRLHASISWQQSRSLWLKEGDANSKYFHSVLASRRRRNALSVIQVDGVTLEGVNPIMQAVFSHFESHFQAPNVDRPGVDDLQFKRLNPMEIGGYSIGEQGSVSVSHLQFSDDTLLMGVKSWANVRALRAVLVLFETMSGLKVNFNKSMLVGVNIPESWLCEAASTLCCNVGKIPFLYLGLQIGGDPRRLVFWEPMLTRLKNRLSGWKSRFLSFGGRLVLLKSVLTSLPVYALSFFKAPSALLGKWCWRMLVDREGLWFRVLVARYGLEGGSLRAGGQKGSVWWREIERIREGVGEPGGSWFREHVLRRVGDGSDTLFWTDLWLDGISLRERFGRLFELADQAIDRWQWSLDPDTGYTVGGVYQLLTSQDSVTLDDADNLIWHPQVPLKVSIFAWRLLRDRLPTRANLVTRGVLSTTGATCVFGCGVTESAHHLFLSCSISGPLWDLVRDWIGISLVDSTSLRDHFVQFTASSDVNDSSVDEKSDTVAEIVDSPIDGMVAMFDFTPTAGSTTLCAIFDFA</sequence>
<reference evidence="1" key="1">
    <citation type="submission" date="2023-10" db="EMBL/GenBank/DDBJ databases">
        <authorList>
            <person name="Rodriguez Cubillos JULIANA M."/>
            <person name="De Vega J."/>
        </authorList>
    </citation>
    <scope>NUCLEOTIDE SEQUENCE</scope>
</reference>
<gene>
    <name evidence="1" type="ORF">MILVUS5_LOCUS15206</name>
</gene>
<name>A0ACB0JRW8_TRIPR</name>
<keyword evidence="2" id="KW-1185">Reference proteome</keyword>
<protein>
    <submittedName>
        <fullName evidence="1">Uncharacterized protein</fullName>
    </submittedName>
</protein>
<proteinExistence type="predicted"/>
<evidence type="ECO:0000313" key="2">
    <source>
        <dbReference type="Proteomes" id="UP001177021"/>
    </source>
</evidence>
<organism evidence="1 2">
    <name type="scientific">Trifolium pratense</name>
    <name type="common">Red clover</name>
    <dbReference type="NCBI Taxonomy" id="57577"/>
    <lineage>
        <taxon>Eukaryota</taxon>
        <taxon>Viridiplantae</taxon>
        <taxon>Streptophyta</taxon>
        <taxon>Embryophyta</taxon>
        <taxon>Tracheophyta</taxon>
        <taxon>Spermatophyta</taxon>
        <taxon>Magnoliopsida</taxon>
        <taxon>eudicotyledons</taxon>
        <taxon>Gunneridae</taxon>
        <taxon>Pentapetalae</taxon>
        <taxon>rosids</taxon>
        <taxon>fabids</taxon>
        <taxon>Fabales</taxon>
        <taxon>Fabaceae</taxon>
        <taxon>Papilionoideae</taxon>
        <taxon>50 kb inversion clade</taxon>
        <taxon>NPAAA clade</taxon>
        <taxon>Hologalegina</taxon>
        <taxon>IRL clade</taxon>
        <taxon>Trifolieae</taxon>
        <taxon>Trifolium</taxon>
    </lineage>
</organism>
<dbReference type="EMBL" id="CASHSV030000109">
    <property type="protein sequence ID" value="CAJ2646509.1"/>
    <property type="molecule type" value="Genomic_DNA"/>
</dbReference>
<accession>A0ACB0JRW8</accession>